<dbReference type="Proteomes" id="UP000197781">
    <property type="component" value="Chromosome"/>
</dbReference>
<feature type="domain" description="HTH cro/C1-type" evidence="1">
    <location>
        <begin position="9"/>
        <end position="64"/>
    </location>
</feature>
<dbReference type="EMBL" id="CP018145">
    <property type="protein sequence ID" value="ASJ52150.1"/>
    <property type="molecule type" value="Genomic_DNA"/>
</dbReference>
<dbReference type="KEGG" id="bfm:BP422_00440"/>
<dbReference type="AlphaFoldDB" id="A0A220MBN9"/>
<organism evidence="2 3">
    <name type="scientific">Brevibacillus formosus</name>
    <dbReference type="NCBI Taxonomy" id="54913"/>
    <lineage>
        <taxon>Bacteria</taxon>
        <taxon>Bacillati</taxon>
        <taxon>Bacillota</taxon>
        <taxon>Bacilli</taxon>
        <taxon>Bacillales</taxon>
        <taxon>Paenibacillaceae</taxon>
        <taxon>Brevibacillus</taxon>
    </lineage>
</organism>
<evidence type="ECO:0000313" key="2">
    <source>
        <dbReference type="EMBL" id="ASJ52150.1"/>
    </source>
</evidence>
<dbReference type="CDD" id="cd00093">
    <property type="entry name" value="HTH_XRE"/>
    <property type="match status" value="1"/>
</dbReference>
<reference evidence="2 3" key="1">
    <citation type="submission" date="2016-11" db="EMBL/GenBank/DDBJ databases">
        <authorList>
            <person name="Jaros S."/>
            <person name="Januszkiewicz K."/>
            <person name="Wedrychowicz H."/>
        </authorList>
    </citation>
    <scope>NUCLEOTIDE SEQUENCE [LARGE SCALE GENOMIC DNA]</scope>
    <source>
        <strain evidence="2 3">NF2</strain>
    </source>
</reference>
<dbReference type="PROSITE" id="PS50943">
    <property type="entry name" value="HTH_CROC1"/>
    <property type="match status" value="1"/>
</dbReference>
<dbReference type="InterPro" id="IPR010982">
    <property type="entry name" value="Lambda_DNA-bd_dom_sf"/>
</dbReference>
<dbReference type="GO" id="GO:0003677">
    <property type="term" value="F:DNA binding"/>
    <property type="evidence" value="ECO:0007669"/>
    <property type="project" value="InterPro"/>
</dbReference>
<proteinExistence type="predicted"/>
<accession>A0A220MBN9</accession>
<evidence type="ECO:0000259" key="1">
    <source>
        <dbReference type="PROSITE" id="PS50943"/>
    </source>
</evidence>
<gene>
    <name evidence="2" type="ORF">BP422_00440</name>
</gene>
<dbReference type="SMART" id="SM00530">
    <property type="entry name" value="HTH_XRE"/>
    <property type="match status" value="1"/>
</dbReference>
<dbReference type="RefSeq" id="WP_088906085.1">
    <property type="nucleotide sequence ID" value="NZ_CP018145.1"/>
</dbReference>
<sequence length="71" mass="7971">MQSVVHIRLAEILKEKQMTRHQFALQAGLRPSTVSDLCNRPVHRIYLSTIATLCETLNVSISDLLVVEPAD</sequence>
<dbReference type="Pfam" id="PF13443">
    <property type="entry name" value="HTH_26"/>
    <property type="match status" value="1"/>
</dbReference>
<dbReference type="Gene3D" id="1.10.260.40">
    <property type="entry name" value="lambda repressor-like DNA-binding domains"/>
    <property type="match status" value="1"/>
</dbReference>
<protein>
    <submittedName>
        <fullName evidence="2">Transcriptional regulator</fullName>
    </submittedName>
</protein>
<dbReference type="InterPro" id="IPR001387">
    <property type="entry name" value="Cro/C1-type_HTH"/>
</dbReference>
<name>A0A220MBN9_9BACL</name>
<dbReference type="SUPFAM" id="SSF47413">
    <property type="entry name" value="lambda repressor-like DNA-binding domains"/>
    <property type="match status" value="1"/>
</dbReference>
<evidence type="ECO:0000313" key="3">
    <source>
        <dbReference type="Proteomes" id="UP000197781"/>
    </source>
</evidence>